<protein>
    <submittedName>
        <fullName evidence="1">Uncharacterized protein</fullName>
    </submittedName>
</protein>
<gene>
    <name evidence="1" type="ORF">HMPREF9718_01713</name>
</gene>
<sequence>MSAQIRSMARPPDGLAQNFGSCLANYNCGGSLCLIGSYRSKSATEPHQPSMISLASPVTFRRPDHVARRHRTVGSAARQSAAHSRHMSAQSLQCACSYRPHWAAHRSQMRAQLSSITPTTSILKPERRTAIRPIAVQTSAQSRHDRMHCVISIFSAMQASAHEVHISAQNIAWRAAVAKSGLKSCPTSGWSDIILWMDISHSPACVGSPNLFSLLAIASHDFDLIRQCGRLFWMNRGFLPCHVLIRISCRHRFPC</sequence>
<keyword evidence="2" id="KW-1185">Reference proteome</keyword>
<comment type="caution">
    <text evidence="1">The sequence shown here is derived from an EMBL/GenBank/DDBJ whole genome shotgun (WGS) entry which is preliminary data.</text>
</comment>
<dbReference type="HOGENOM" id="CLU_1089501_0_0_5"/>
<proteinExistence type="predicted"/>
<reference evidence="1 2" key="1">
    <citation type="submission" date="2012-09" db="EMBL/GenBank/DDBJ databases">
        <title>The Genome Sequence of Sphingobium yanoikuyae ATCC 51230.</title>
        <authorList>
            <consortium name="The Broad Institute Genome Sequencing Platform"/>
            <person name="Earl A."/>
            <person name="Ward D."/>
            <person name="Feldgarden M."/>
            <person name="Gevers D."/>
            <person name="Huys G."/>
            <person name="Walker B."/>
            <person name="Young S.K."/>
            <person name="Zeng Q."/>
            <person name="Gargeya S."/>
            <person name="Fitzgerald M."/>
            <person name="Haas B."/>
            <person name="Abouelleil A."/>
            <person name="Alvarado L."/>
            <person name="Arachchi H.M."/>
            <person name="Berlin A.M."/>
            <person name="Chapman S.B."/>
            <person name="Goldberg J."/>
            <person name="Griggs A."/>
            <person name="Gujja S."/>
            <person name="Hansen M."/>
            <person name="Howarth C."/>
            <person name="Imamovic A."/>
            <person name="Larimer J."/>
            <person name="McCowen C."/>
            <person name="Montmayeur A."/>
            <person name="Murphy C."/>
            <person name="Neiman D."/>
            <person name="Pearson M."/>
            <person name="Priest M."/>
            <person name="Roberts A."/>
            <person name="Saif S."/>
            <person name="Shea T."/>
            <person name="Sisk P."/>
            <person name="Sykes S."/>
            <person name="Wortman J."/>
            <person name="Nusbaum C."/>
            <person name="Birren B."/>
        </authorList>
    </citation>
    <scope>NUCLEOTIDE SEQUENCE [LARGE SCALE GENOMIC DNA]</scope>
    <source>
        <strain evidence="1 2">ATCC 51230</strain>
    </source>
</reference>
<dbReference type="AlphaFoldDB" id="K9CZQ7"/>
<accession>K9CZQ7</accession>
<dbReference type="EMBL" id="AGZU01000007">
    <property type="protein sequence ID" value="EKU76361.1"/>
    <property type="molecule type" value="Genomic_DNA"/>
</dbReference>
<name>K9CZQ7_SPHYA</name>
<organism evidence="1 2">
    <name type="scientific">Sphingobium yanoikuyae ATCC 51230</name>
    <dbReference type="NCBI Taxonomy" id="883163"/>
    <lineage>
        <taxon>Bacteria</taxon>
        <taxon>Pseudomonadati</taxon>
        <taxon>Pseudomonadota</taxon>
        <taxon>Alphaproteobacteria</taxon>
        <taxon>Sphingomonadales</taxon>
        <taxon>Sphingomonadaceae</taxon>
        <taxon>Sphingobium</taxon>
    </lineage>
</organism>
<evidence type="ECO:0000313" key="2">
    <source>
        <dbReference type="Proteomes" id="UP000009887"/>
    </source>
</evidence>
<dbReference type="Proteomes" id="UP000009887">
    <property type="component" value="Unassembled WGS sequence"/>
</dbReference>
<evidence type="ECO:0000313" key="1">
    <source>
        <dbReference type="EMBL" id="EKU76361.1"/>
    </source>
</evidence>